<gene>
    <name evidence="2" type="ORF">O9K51_07663</name>
</gene>
<dbReference type="AlphaFoldDB" id="A0AB34FN03"/>
<evidence type="ECO:0000313" key="2">
    <source>
        <dbReference type="EMBL" id="KAJ6439772.1"/>
    </source>
</evidence>
<feature type="region of interest" description="Disordered" evidence="1">
    <location>
        <begin position="46"/>
        <end position="68"/>
    </location>
</feature>
<name>A0AB34FN03_9HYPO</name>
<sequence length="68" mass="7901">MVMEPQGSGSCGHPVVEYVKQRTAPKVGRRRDIVWIRLLQLRDRVQRPSDERAEENSARGNDEREQAR</sequence>
<keyword evidence="3" id="KW-1185">Reference proteome</keyword>
<protein>
    <submittedName>
        <fullName evidence="2">Eukaryotic peptide chain release factor GTP-binding subunit</fullName>
    </submittedName>
</protein>
<organism evidence="2 3">
    <name type="scientific">Purpureocillium lavendulum</name>
    <dbReference type="NCBI Taxonomy" id="1247861"/>
    <lineage>
        <taxon>Eukaryota</taxon>
        <taxon>Fungi</taxon>
        <taxon>Dikarya</taxon>
        <taxon>Ascomycota</taxon>
        <taxon>Pezizomycotina</taxon>
        <taxon>Sordariomycetes</taxon>
        <taxon>Hypocreomycetidae</taxon>
        <taxon>Hypocreales</taxon>
        <taxon>Ophiocordycipitaceae</taxon>
        <taxon>Purpureocillium</taxon>
    </lineage>
</organism>
<dbReference type="EMBL" id="JAQHRD010000006">
    <property type="protein sequence ID" value="KAJ6439772.1"/>
    <property type="molecule type" value="Genomic_DNA"/>
</dbReference>
<reference evidence="2" key="1">
    <citation type="submission" date="2023-01" db="EMBL/GenBank/DDBJ databases">
        <title>The growth and conidiation of Purpureocillium lavendulum are regulated by nitrogen source and histone H3K14 acetylation.</title>
        <authorList>
            <person name="Tang P."/>
            <person name="Han J."/>
            <person name="Zhang C."/>
            <person name="Tang P."/>
            <person name="Qi F."/>
            <person name="Zhang K."/>
            <person name="Liang L."/>
        </authorList>
    </citation>
    <scope>NUCLEOTIDE SEQUENCE</scope>
    <source>
        <strain evidence="2">YMF1.00683</strain>
    </source>
</reference>
<comment type="caution">
    <text evidence="2">The sequence shown here is derived from an EMBL/GenBank/DDBJ whole genome shotgun (WGS) entry which is preliminary data.</text>
</comment>
<accession>A0AB34FN03</accession>
<evidence type="ECO:0000313" key="3">
    <source>
        <dbReference type="Proteomes" id="UP001163105"/>
    </source>
</evidence>
<proteinExistence type="predicted"/>
<evidence type="ECO:0000256" key="1">
    <source>
        <dbReference type="SAM" id="MobiDB-lite"/>
    </source>
</evidence>
<dbReference type="Proteomes" id="UP001163105">
    <property type="component" value="Unassembled WGS sequence"/>
</dbReference>